<organism evidence="3 4">
    <name type="scientific">Emydomyces testavorans</name>
    <dbReference type="NCBI Taxonomy" id="2070801"/>
    <lineage>
        <taxon>Eukaryota</taxon>
        <taxon>Fungi</taxon>
        <taxon>Dikarya</taxon>
        <taxon>Ascomycota</taxon>
        <taxon>Pezizomycotina</taxon>
        <taxon>Eurotiomycetes</taxon>
        <taxon>Eurotiomycetidae</taxon>
        <taxon>Onygenales</taxon>
        <taxon>Nannizziopsiaceae</taxon>
        <taxon>Emydomyces</taxon>
    </lineage>
</organism>
<evidence type="ECO:0000259" key="1">
    <source>
        <dbReference type="Pfam" id="PF20776"/>
    </source>
</evidence>
<name>A0AAF0DC18_9EURO</name>
<evidence type="ECO:0000313" key="3">
    <source>
        <dbReference type="EMBL" id="WEW55310.1"/>
    </source>
</evidence>
<dbReference type="InterPro" id="IPR048401">
    <property type="entry name" value="SLS1_C"/>
</dbReference>
<feature type="domain" description="SLS1 C-terminal" evidence="2">
    <location>
        <begin position="421"/>
        <end position="793"/>
    </location>
</feature>
<reference evidence="3" key="1">
    <citation type="submission" date="2023-03" db="EMBL/GenBank/DDBJ databases">
        <title>Emydomyces testavorans Genome Sequence.</title>
        <authorList>
            <person name="Hoyer L."/>
        </authorList>
    </citation>
    <scope>NUCLEOTIDE SEQUENCE</scope>
    <source>
        <strain evidence="3">16-2883</strain>
    </source>
</reference>
<dbReference type="Proteomes" id="UP001219355">
    <property type="component" value="Chromosome 1"/>
</dbReference>
<keyword evidence="4" id="KW-1185">Reference proteome</keyword>
<dbReference type="InterPro" id="IPR048400">
    <property type="entry name" value="SLS1_N"/>
</dbReference>
<dbReference type="AlphaFoldDB" id="A0AAF0DC18"/>
<accession>A0AAF0DC18</accession>
<dbReference type="EMBL" id="CP120627">
    <property type="protein sequence ID" value="WEW55310.1"/>
    <property type="molecule type" value="Genomic_DNA"/>
</dbReference>
<dbReference type="Pfam" id="PF20778">
    <property type="entry name" value="SLS1_C"/>
    <property type="match status" value="1"/>
</dbReference>
<dbReference type="Pfam" id="PF20776">
    <property type="entry name" value="SLS1_N"/>
    <property type="match status" value="1"/>
</dbReference>
<feature type="domain" description="SLS1 N-terminal" evidence="1">
    <location>
        <begin position="129"/>
        <end position="249"/>
    </location>
</feature>
<protein>
    <submittedName>
        <fullName evidence="3">Uncharacterized protein</fullName>
    </submittedName>
</protein>
<proteinExistence type="predicted"/>
<sequence>MFQKSVSDAVLCLRCQTYSQLSLRPLAFATLPQSSRRYFNATDSSGQAESQKDRISKIPTRKTGFPGRIEPLNIDTLGGPSHVLVLRDKNTQSEKRFERLVEKEDEDRLRSPSEVLEEVDKERYRLVGATEVSANFEYLRSLHKPGDRLFPVTWDKLRDVLEHGFTLSQLSQYIKQYRANSEANSGVSPVEDTAPSDKRPKWKAGTSLFLELGPEVQRNASIRIERLRQMQGKVLLAETVMRDCWQLAMRNEVGQVDLRVSSKYLSTLLLSKSNPLKTVAESHNVKIDVTKALNLIRITGNEPDSLHAYAAVEELVSRIHPMEVDLSKHGSIFQNEKDKEAEKNLIQALQAENGVYCRIIKSPKRFVCYYLDGTKSNAEKVCRSVCLAASLPLNRPKGLFTYFPDDQPANLYSVITKDFTSFQDRNRKWFRWAKPLLDADLQDGRAARRPPANIYSKDPAAPLSRISNSLFCDPEPIYGYNGTDTFNRAVVTATIGKCLFQKNAGFRADEITFSKIEDLFPKRTFIQDVPNTWSFLKTLSLVDTDVAIHRIRLFPGPRNDANLPFIELEMEVPQTAESHQFAMSPIFRRATVILSERDVDMLLPETALDLRFTKTIHYDLLEGSKLSLASENHPVQSALAKCVAQLQYSQPVSGPQPDMPLFCKLVIPKKLITAASAPFHQKSTAEETLEPSTQQEDFIEGDYVFPPLQSFIASRIARFRYKDLELGFSNPRTGPLLPRQSINVSLSVGRYDDELRPLIGPKASGSSLSAEEEGDKKSLEAMFQPLYTRACQLAFELSANKKDCWTEKA</sequence>
<gene>
    <name evidence="3" type="ORF">PRK78_000739</name>
</gene>
<evidence type="ECO:0000313" key="4">
    <source>
        <dbReference type="Proteomes" id="UP001219355"/>
    </source>
</evidence>
<evidence type="ECO:0000259" key="2">
    <source>
        <dbReference type="Pfam" id="PF20778"/>
    </source>
</evidence>